<evidence type="ECO:0000256" key="1">
    <source>
        <dbReference type="ARBA" id="ARBA00001974"/>
    </source>
</evidence>
<dbReference type="EC" id="1.3.8.1" evidence="10"/>
<organism evidence="10 11">
    <name type="scientific">Caulobacter vibrioides (strain NA1000 / CB15N)</name>
    <name type="common">Caulobacter crescentus</name>
    <dbReference type="NCBI Taxonomy" id="565050"/>
    <lineage>
        <taxon>Bacteria</taxon>
        <taxon>Pseudomonadati</taxon>
        <taxon>Pseudomonadota</taxon>
        <taxon>Alphaproteobacteria</taxon>
        <taxon>Caulobacterales</taxon>
        <taxon>Caulobacteraceae</taxon>
        <taxon>Caulobacter</taxon>
    </lineage>
</organism>
<dbReference type="SUPFAM" id="SSF47203">
    <property type="entry name" value="Acyl-CoA dehydrogenase C-terminal domain-like"/>
    <property type="match status" value="1"/>
</dbReference>
<comment type="cofactor">
    <cofactor evidence="1 6">
        <name>FAD</name>
        <dbReference type="ChEBI" id="CHEBI:57692"/>
    </cofactor>
</comment>
<dbReference type="SMR" id="A0A0H3C9C2"/>
<evidence type="ECO:0000256" key="3">
    <source>
        <dbReference type="ARBA" id="ARBA00022630"/>
    </source>
</evidence>
<dbReference type="PATRIC" id="fig|565050.3.peg.1845"/>
<evidence type="ECO:0000256" key="5">
    <source>
        <dbReference type="ARBA" id="ARBA00023002"/>
    </source>
</evidence>
<dbReference type="GO" id="GO:0050660">
    <property type="term" value="F:flavin adenine dinucleotide binding"/>
    <property type="evidence" value="ECO:0007669"/>
    <property type="project" value="InterPro"/>
</dbReference>
<dbReference type="KEGG" id="ccs:CCNA_01884"/>
<dbReference type="OrthoDB" id="7328575at2"/>
<dbReference type="InterPro" id="IPR009100">
    <property type="entry name" value="AcylCoA_DH/oxidase_NM_dom_sf"/>
</dbReference>
<dbReference type="Pfam" id="PF00441">
    <property type="entry name" value="Acyl-CoA_dh_1"/>
    <property type="match status" value="1"/>
</dbReference>
<keyword evidence="5 6" id="KW-0560">Oxidoreductase</keyword>
<evidence type="ECO:0000259" key="9">
    <source>
        <dbReference type="Pfam" id="PF02771"/>
    </source>
</evidence>
<dbReference type="CDD" id="cd00567">
    <property type="entry name" value="ACAD"/>
    <property type="match status" value="1"/>
</dbReference>
<dbReference type="SUPFAM" id="SSF56645">
    <property type="entry name" value="Acyl-CoA dehydrogenase NM domain-like"/>
    <property type="match status" value="1"/>
</dbReference>
<dbReference type="PhylomeDB" id="A0A0H3C9C2"/>
<dbReference type="InterPro" id="IPR009075">
    <property type="entry name" value="AcylCo_DH/oxidase_C"/>
</dbReference>
<feature type="domain" description="Acyl-CoA oxidase/dehydrogenase middle" evidence="8">
    <location>
        <begin position="123"/>
        <end position="210"/>
    </location>
</feature>
<dbReference type="Gene3D" id="1.20.140.10">
    <property type="entry name" value="Butyryl-CoA Dehydrogenase, subunit A, domain 3"/>
    <property type="match status" value="1"/>
</dbReference>
<dbReference type="GO" id="GO:0016937">
    <property type="term" value="F:short-chain fatty acyl-CoA dehydrogenase activity"/>
    <property type="evidence" value="ECO:0007669"/>
    <property type="project" value="UniProtKB-EC"/>
</dbReference>
<dbReference type="RefSeq" id="WP_010919674.1">
    <property type="nucleotide sequence ID" value="NC_011916.1"/>
</dbReference>
<evidence type="ECO:0000256" key="2">
    <source>
        <dbReference type="ARBA" id="ARBA00009347"/>
    </source>
</evidence>
<keyword evidence="3 6" id="KW-0285">Flavoprotein</keyword>
<evidence type="ECO:0000259" key="7">
    <source>
        <dbReference type="Pfam" id="PF00441"/>
    </source>
</evidence>
<evidence type="ECO:0000259" key="8">
    <source>
        <dbReference type="Pfam" id="PF02770"/>
    </source>
</evidence>
<gene>
    <name evidence="10" type="ordered locus">CCNA_01884</name>
</gene>
<dbReference type="InterPro" id="IPR006091">
    <property type="entry name" value="Acyl-CoA_Oxase/DH_mid-dom"/>
</dbReference>
<dbReference type="InterPro" id="IPR046373">
    <property type="entry name" value="Acyl-CoA_Oxase/DH_mid-dom_sf"/>
</dbReference>
<dbReference type="InterPro" id="IPR013786">
    <property type="entry name" value="AcylCoA_DH/ox_N"/>
</dbReference>
<comment type="similarity">
    <text evidence="2 6">Belongs to the acyl-CoA dehydrogenase family.</text>
</comment>
<keyword evidence="4 6" id="KW-0274">FAD</keyword>
<dbReference type="GeneID" id="7331432"/>
<dbReference type="InterPro" id="IPR036250">
    <property type="entry name" value="AcylCo_DH-like_C"/>
</dbReference>
<dbReference type="Pfam" id="PF02770">
    <property type="entry name" value="Acyl-CoA_dh_M"/>
    <property type="match status" value="1"/>
</dbReference>
<dbReference type="RefSeq" id="YP_002517257.1">
    <property type="nucleotide sequence ID" value="NC_011916.1"/>
</dbReference>
<evidence type="ECO:0000256" key="4">
    <source>
        <dbReference type="ARBA" id="ARBA00022827"/>
    </source>
</evidence>
<evidence type="ECO:0000256" key="6">
    <source>
        <dbReference type="RuleBase" id="RU362125"/>
    </source>
</evidence>
<dbReference type="PANTHER" id="PTHR43884">
    <property type="entry name" value="ACYL-COA DEHYDROGENASE"/>
    <property type="match status" value="1"/>
</dbReference>
<dbReference type="Gene3D" id="2.40.110.10">
    <property type="entry name" value="Butyryl-CoA Dehydrogenase, subunit A, domain 2"/>
    <property type="match status" value="1"/>
</dbReference>
<proteinExistence type="inferred from homology"/>
<accession>A0A0H3C9C2</accession>
<protein>
    <submittedName>
        <fullName evidence="10">Acyl-CoA dehydrogenase, short-chain specific</fullName>
        <ecNumber evidence="10">1.3.8.1</ecNumber>
    </submittedName>
</protein>
<keyword evidence="11" id="KW-1185">Reference proteome</keyword>
<evidence type="ECO:0000313" key="11">
    <source>
        <dbReference type="Proteomes" id="UP000001364"/>
    </source>
</evidence>
<name>A0A0H3C9C2_CAUVN</name>
<dbReference type="PANTHER" id="PTHR43884:SF20">
    <property type="entry name" value="ACYL-COA DEHYDROGENASE FADE28"/>
    <property type="match status" value="1"/>
</dbReference>
<feature type="domain" description="Acyl-CoA dehydrogenase/oxidase N-terminal" evidence="9">
    <location>
        <begin position="6"/>
        <end position="117"/>
    </location>
</feature>
<reference evidence="10 11" key="1">
    <citation type="journal article" date="2010" name="J. Bacteriol.">
        <title>The genetic basis of laboratory adaptation in Caulobacter crescentus.</title>
        <authorList>
            <person name="Marks M.E."/>
            <person name="Castro-Rojas C.M."/>
            <person name="Teiling C."/>
            <person name="Du L."/>
            <person name="Kapatral V."/>
            <person name="Walunas T.L."/>
            <person name="Crosson S."/>
        </authorList>
    </citation>
    <scope>NUCLEOTIDE SEQUENCE [LARGE SCALE GENOMIC DNA]</scope>
    <source>
        <strain evidence="11">NA1000 / CB15N</strain>
    </source>
</reference>
<evidence type="ECO:0000313" key="10">
    <source>
        <dbReference type="EMBL" id="ACL95349.1"/>
    </source>
</evidence>
<sequence length="382" mass="40839">MNFDLSEEQQLLKDSARRYGADHGDFTAWRARVERGEAYDAASWRRMADLGWLMLNVPEDDGGLGAGPTETMVVAEAVGRYLMLVPFVSTGVIAPTLLTAATEALRAHLMAGLAEGKLVISLADAEPNGRFDLNRIATRAEAVEGGFRLTGAKSHALDGGAADWFIVPARTTAADDSQDGVSLFLVPAEIEGLTVMRSRAMDNRHNASLKLDGVVVPAANLIGGLGEGFPLLRDAVDRGVVARLAEAVGAMDAVREMTMEYLKTRKQFGQTLGAFQALQHRAVDMAIACEEARSMMYLATLALSGAPVERRKVIAAAKARVGQTSLYVGRQAVQLHGGVGFTEELAVAHYLKRLIMIDMAFGNADHHRAELAASLRPGAVAA</sequence>
<dbReference type="Proteomes" id="UP000001364">
    <property type="component" value="Chromosome"/>
</dbReference>
<dbReference type="Gene3D" id="1.10.540.10">
    <property type="entry name" value="Acyl-CoA dehydrogenase/oxidase, N-terminal domain"/>
    <property type="match status" value="1"/>
</dbReference>
<dbReference type="EMBL" id="CP001340">
    <property type="protein sequence ID" value="ACL95349.1"/>
    <property type="molecule type" value="Genomic_DNA"/>
</dbReference>
<feature type="domain" description="Acyl-CoA dehydrogenase/oxidase C-terminal" evidence="7">
    <location>
        <begin position="226"/>
        <end position="374"/>
    </location>
</feature>
<dbReference type="InterPro" id="IPR037069">
    <property type="entry name" value="AcylCoA_DH/ox_N_sf"/>
</dbReference>
<dbReference type="AlphaFoldDB" id="A0A0H3C9C2"/>
<dbReference type="HOGENOM" id="CLU_018204_5_2_5"/>
<dbReference type="Pfam" id="PF02771">
    <property type="entry name" value="Acyl-CoA_dh_N"/>
    <property type="match status" value="1"/>
</dbReference>